<protein>
    <submittedName>
        <fullName evidence="1">Uncharacterized protein</fullName>
    </submittedName>
</protein>
<name>A0A2P2QPT8_RHIMU</name>
<accession>A0A2P2QPT8</accession>
<dbReference type="EMBL" id="GGEC01088464">
    <property type="protein sequence ID" value="MBX68948.1"/>
    <property type="molecule type" value="Transcribed_RNA"/>
</dbReference>
<organism evidence="1">
    <name type="scientific">Rhizophora mucronata</name>
    <name type="common">Asiatic mangrove</name>
    <dbReference type="NCBI Taxonomy" id="61149"/>
    <lineage>
        <taxon>Eukaryota</taxon>
        <taxon>Viridiplantae</taxon>
        <taxon>Streptophyta</taxon>
        <taxon>Embryophyta</taxon>
        <taxon>Tracheophyta</taxon>
        <taxon>Spermatophyta</taxon>
        <taxon>Magnoliopsida</taxon>
        <taxon>eudicotyledons</taxon>
        <taxon>Gunneridae</taxon>
        <taxon>Pentapetalae</taxon>
        <taxon>rosids</taxon>
        <taxon>fabids</taxon>
        <taxon>Malpighiales</taxon>
        <taxon>Rhizophoraceae</taxon>
        <taxon>Rhizophora</taxon>
    </lineage>
</organism>
<sequence length="59" mass="7013">MNILLLLLVTHFSGFNCLYVARIYYCKLVLLHIFTAKGATLRTKRPFPLSTWKMFIFTW</sequence>
<dbReference type="AlphaFoldDB" id="A0A2P2QPT8"/>
<reference evidence="1" key="1">
    <citation type="submission" date="2018-02" db="EMBL/GenBank/DDBJ databases">
        <title>Rhizophora mucronata_Transcriptome.</title>
        <authorList>
            <person name="Meera S.P."/>
            <person name="Sreeshan A."/>
            <person name="Augustine A."/>
        </authorList>
    </citation>
    <scope>NUCLEOTIDE SEQUENCE</scope>
    <source>
        <tissue evidence="1">Leaf</tissue>
    </source>
</reference>
<proteinExistence type="predicted"/>
<evidence type="ECO:0000313" key="1">
    <source>
        <dbReference type="EMBL" id="MBX68948.1"/>
    </source>
</evidence>